<evidence type="ECO:0000256" key="3">
    <source>
        <dbReference type="ARBA" id="ARBA00022448"/>
    </source>
</evidence>
<dbReference type="Gene3D" id="1.50.40.10">
    <property type="entry name" value="Mitochondrial carrier domain"/>
    <property type="match status" value="2"/>
</dbReference>
<keyword evidence="7" id="KW-1133">Transmembrane helix</keyword>
<comment type="subcellular location">
    <subcellularLocation>
        <location evidence="1">Mitochondrion inner membrane</location>
        <topology evidence="1">Multi-pass membrane protein</topology>
    </subcellularLocation>
</comment>
<name>V9IKD5_APICE</name>
<dbReference type="GO" id="GO:0048250">
    <property type="term" value="P:iron import into the mitochondrion"/>
    <property type="evidence" value="ECO:0007669"/>
    <property type="project" value="TreeGrafter"/>
</dbReference>
<keyword evidence="4" id="KW-0410">Iron transport</keyword>
<keyword evidence="10" id="KW-0496">Mitochondrion</keyword>
<dbReference type="EMBL" id="JR051854">
    <property type="protein sequence ID" value="AEY61573.1"/>
    <property type="molecule type" value="mRNA"/>
</dbReference>
<reference evidence="14" key="1">
    <citation type="submission" date="2011-11" db="EMBL/GenBank/DDBJ databases">
        <title>Decoding the brain transcriptome of the Eastern honeybee (Apis cerana) based on pyrosequencing.</title>
        <authorList>
            <person name="Sun L."/>
            <person name="Zheng H."/>
            <person name="Wang Y."/>
            <person name="Xie X."/>
            <person name="Zhu Y."/>
            <person name="Gu W."/>
            <person name="Wang S."/>
        </authorList>
    </citation>
    <scope>NUCLEOTIDE SEQUENCE</scope>
    <source>
        <tissue evidence="14">Brain</tissue>
    </source>
</reference>
<dbReference type="PANTHER" id="PTHR45758">
    <property type="entry name" value="MITOFERRIN-1-RELATED"/>
    <property type="match status" value="1"/>
</dbReference>
<protein>
    <submittedName>
        <fullName evidence="14">Mitoferrin-1</fullName>
    </submittedName>
</protein>
<dbReference type="InterPro" id="IPR023395">
    <property type="entry name" value="MCP_dom_sf"/>
</dbReference>
<keyword evidence="6" id="KW-0999">Mitochondrion inner membrane</keyword>
<feature type="repeat" description="Solcar" evidence="12">
    <location>
        <begin position="200"/>
        <end position="285"/>
    </location>
</feature>
<organism evidence="14">
    <name type="scientific">Apis cerana</name>
    <name type="common">Indian honeybee</name>
    <dbReference type="NCBI Taxonomy" id="7461"/>
    <lineage>
        <taxon>Eukaryota</taxon>
        <taxon>Metazoa</taxon>
        <taxon>Ecdysozoa</taxon>
        <taxon>Arthropoda</taxon>
        <taxon>Hexapoda</taxon>
        <taxon>Insecta</taxon>
        <taxon>Pterygota</taxon>
        <taxon>Neoptera</taxon>
        <taxon>Endopterygota</taxon>
        <taxon>Hymenoptera</taxon>
        <taxon>Apocrita</taxon>
        <taxon>Aculeata</taxon>
        <taxon>Apoidea</taxon>
        <taxon>Anthophila</taxon>
        <taxon>Apidae</taxon>
        <taxon>Apis</taxon>
    </lineage>
</organism>
<evidence type="ECO:0000256" key="5">
    <source>
        <dbReference type="ARBA" id="ARBA00022692"/>
    </source>
</evidence>
<accession>V9IKD5</accession>
<keyword evidence="8" id="KW-0408">Iron</keyword>
<dbReference type="PANTHER" id="PTHR45758:SF20">
    <property type="entry name" value="MITOFERRIN-2"/>
    <property type="match status" value="1"/>
</dbReference>
<evidence type="ECO:0000256" key="9">
    <source>
        <dbReference type="ARBA" id="ARBA00023065"/>
    </source>
</evidence>
<evidence type="ECO:0000256" key="2">
    <source>
        <dbReference type="ARBA" id="ARBA00006375"/>
    </source>
</evidence>
<evidence type="ECO:0000256" key="6">
    <source>
        <dbReference type="ARBA" id="ARBA00022792"/>
    </source>
</evidence>
<evidence type="ECO:0000256" key="11">
    <source>
        <dbReference type="ARBA" id="ARBA00023136"/>
    </source>
</evidence>
<keyword evidence="9" id="KW-0406">Ion transport</keyword>
<dbReference type="InterPro" id="IPR018108">
    <property type="entry name" value="MCP_transmembrane"/>
</dbReference>
<proteinExistence type="evidence at transcript level"/>
<evidence type="ECO:0000256" key="4">
    <source>
        <dbReference type="ARBA" id="ARBA00022496"/>
    </source>
</evidence>
<evidence type="ECO:0000256" key="13">
    <source>
        <dbReference type="RuleBase" id="RU000488"/>
    </source>
</evidence>
<dbReference type="PROSITE" id="PS50920">
    <property type="entry name" value="SOLCAR"/>
    <property type="match status" value="3"/>
</dbReference>
<dbReference type="KEGG" id="acer:108002496"/>
<evidence type="ECO:0000256" key="1">
    <source>
        <dbReference type="ARBA" id="ARBA00004448"/>
    </source>
</evidence>
<dbReference type="FunFam" id="1.50.40.10:FF:000029">
    <property type="entry name" value="Solute carrier family 25 member 28"/>
    <property type="match status" value="1"/>
</dbReference>
<dbReference type="Pfam" id="PF00153">
    <property type="entry name" value="Mito_carr"/>
    <property type="match status" value="3"/>
</dbReference>
<keyword evidence="5 12" id="KW-0812">Transmembrane</keyword>
<dbReference type="AlphaFoldDB" id="V9IKD5"/>
<feature type="repeat" description="Solcar" evidence="12">
    <location>
        <begin position="109"/>
        <end position="193"/>
    </location>
</feature>
<evidence type="ECO:0000256" key="8">
    <source>
        <dbReference type="ARBA" id="ARBA00023004"/>
    </source>
</evidence>
<gene>
    <name evidence="14" type="ORF">ACCB13075</name>
</gene>
<evidence type="ECO:0000313" key="14">
    <source>
        <dbReference type="EMBL" id="AEY61573.1"/>
    </source>
</evidence>
<dbReference type="GO" id="GO:0005743">
    <property type="term" value="C:mitochondrial inner membrane"/>
    <property type="evidence" value="ECO:0007669"/>
    <property type="project" value="UniProtKB-SubCell"/>
</dbReference>
<dbReference type="SUPFAM" id="SSF103506">
    <property type="entry name" value="Mitochondrial carrier"/>
    <property type="match status" value="1"/>
</dbReference>
<keyword evidence="11 12" id="KW-0472">Membrane</keyword>
<dbReference type="GO" id="GO:0015093">
    <property type="term" value="F:ferrous iron transmembrane transporter activity"/>
    <property type="evidence" value="ECO:0007669"/>
    <property type="project" value="TreeGrafter"/>
</dbReference>
<sequence length="325" mass="36526">MNTEIYETLPTSSVAVHMTAGAFAGIMEHCVMYPLDSVKTRMQALTPNAGVRGGVRTVLRRMVQQEGFLRPIRGMSAMVVGAGPAHALYFSCYEFIKNKFLNSRTYSELNVAPYAIAGFVATLLHDGIMNPAEVVKQRLQMYNSPYQNVMTCIRNIYKNEGAYAFYRSYTTQLTMNIPFQTIHFVTYEVAQVVTNPNHIYNPIAHMVSGALAGAVAAAVTTPLDVCKTLLNTQNGVQAQGMKDALRIVYRYGGLSSYFRGLNARVLYQMPATTICWSTYEFFKYIFQEKQDDGYRGPEVDNDSSNEINQNQSSNSRFHFLVFFKI</sequence>
<evidence type="ECO:0000256" key="12">
    <source>
        <dbReference type="PROSITE-ProRule" id="PRU00282"/>
    </source>
</evidence>
<evidence type="ECO:0000256" key="10">
    <source>
        <dbReference type="ARBA" id="ARBA00023128"/>
    </source>
</evidence>
<feature type="repeat" description="Solcar" evidence="12">
    <location>
        <begin position="12"/>
        <end position="99"/>
    </location>
</feature>
<keyword evidence="3 13" id="KW-0813">Transport</keyword>
<evidence type="ECO:0000256" key="7">
    <source>
        <dbReference type="ARBA" id="ARBA00022989"/>
    </source>
</evidence>
<comment type="similarity">
    <text evidence="2 13">Belongs to the mitochondrial carrier (TC 2.A.29) family.</text>
</comment>